<keyword evidence="2" id="KW-0680">Restriction system</keyword>
<name>A0A7W2R3X0_9FLAO</name>
<protein>
    <submittedName>
        <fullName evidence="5">Restriction endonuclease subunit S</fullName>
    </submittedName>
</protein>
<keyword evidence="5" id="KW-0255">Endonuclease</keyword>
<comment type="caution">
    <text evidence="5">The sequence shown here is derived from an EMBL/GenBank/DDBJ whole genome shotgun (WGS) entry which is preliminary data.</text>
</comment>
<dbReference type="PANTHER" id="PTHR30408:SF12">
    <property type="entry name" value="TYPE I RESTRICTION ENZYME MJAVIII SPECIFICITY SUBUNIT"/>
    <property type="match status" value="1"/>
</dbReference>
<evidence type="ECO:0000256" key="1">
    <source>
        <dbReference type="ARBA" id="ARBA00010923"/>
    </source>
</evidence>
<evidence type="ECO:0000313" key="5">
    <source>
        <dbReference type="EMBL" id="MBA6153103.1"/>
    </source>
</evidence>
<dbReference type="GO" id="GO:0009307">
    <property type="term" value="P:DNA restriction-modification system"/>
    <property type="evidence" value="ECO:0007669"/>
    <property type="project" value="UniProtKB-KW"/>
</dbReference>
<evidence type="ECO:0000256" key="3">
    <source>
        <dbReference type="ARBA" id="ARBA00023125"/>
    </source>
</evidence>
<comment type="similarity">
    <text evidence="1">Belongs to the type-I restriction system S methylase family.</text>
</comment>
<dbReference type="Proteomes" id="UP000541857">
    <property type="component" value="Unassembled WGS sequence"/>
</dbReference>
<keyword evidence="5" id="KW-0540">Nuclease</keyword>
<dbReference type="EMBL" id="JACGLT010000007">
    <property type="protein sequence ID" value="MBA6153103.1"/>
    <property type="molecule type" value="Genomic_DNA"/>
</dbReference>
<feature type="domain" description="Type I restriction modification DNA specificity" evidence="4">
    <location>
        <begin position="205"/>
        <end position="382"/>
    </location>
</feature>
<dbReference type="Pfam" id="PF01420">
    <property type="entry name" value="Methylase_S"/>
    <property type="match status" value="2"/>
</dbReference>
<organism evidence="5 6">
    <name type="scientific">Gelidibacter maritimus</name>
    <dbReference type="NCBI Taxonomy" id="2761487"/>
    <lineage>
        <taxon>Bacteria</taxon>
        <taxon>Pseudomonadati</taxon>
        <taxon>Bacteroidota</taxon>
        <taxon>Flavobacteriia</taxon>
        <taxon>Flavobacteriales</taxon>
        <taxon>Flavobacteriaceae</taxon>
        <taxon>Gelidibacter</taxon>
    </lineage>
</organism>
<dbReference type="PANTHER" id="PTHR30408">
    <property type="entry name" value="TYPE-1 RESTRICTION ENZYME ECOKI SPECIFICITY PROTEIN"/>
    <property type="match status" value="1"/>
</dbReference>
<dbReference type="GO" id="GO:0003677">
    <property type="term" value="F:DNA binding"/>
    <property type="evidence" value="ECO:0007669"/>
    <property type="project" value="UniProtKB-KW"/>
</dbReference>
<dbReference type="Gene3D" id="3.90.220.20">
    <property type="entry name" value="DNA methylase specificity domains"/>
    <property type="match status" value="2"/>
</dbReference>
<dbReference type="InterPro" id="IPR000055">
    <property type="entry name" value="Restrct_endonuc_typeI_TRD"/>
</dbReference>
<sequence>METKKISPELRFAGFTEDWIQDNAENLCSISTGKSNTQDNIKNGEYDFYVRSATIEKSDKYLFDEEAVLTVGDGVGTGKVYHYVNGKYDLHQRVYRMFDFEKLTAKYFYYYFSENFGKRVLAMTAKSSVDSVRMEMITKMLISFPSEIKEQELISAFLWQLDNLNNNHQTQLTKLKNLKKAMLTKMFPQNGASVPEIRFKGFDGEWKSFQLGNIGSTFTGLSGKTKDDFGKGTAHYIPYTNVFNNEITDKNQLEKIEIDDTQNSVQYGDILFTTSSETPEEVGMSSVWLENDKNVYLNSFCFGYRFKIKVDSHYAAYYMRSQFFRENMKILAQGISRFNISKTKVMEIDILLPSENEQFKIGRYFTNLDELIAGHTMQLKKLNNIKKACLNKLFVS</sequence>
<dbReference type="RefSeq" id="WP_182205412.1">
    <property type="nucleotide sequence ID" value="NZ_JACGLT010000007.1"/>
</dbReference>
<dbReference type="Gene3D" id="1.10.287.1120">
    <property type="entry name" value="Bipartite methylase S protein"/>
    <property type="match status" value="1"/>
</dbReference>
<keyword evidence="3" id="KW-0238">DNA-binding</keyword>
<evidence type="ECO:0000313" key="6">
    <source>
        <dbReference type="Proteomes" id="UP000541857"/>
    </source>
</evidence>
<proteinExistence type="inferred from homology"/>
<keyword evidence="6" id="KW-1185">Reference proteome</keyword>
<evidence type="ECO:0000259" key="4">
    <source>
        <dbReference type="Pfam" id="PF01420"/>
    </source>
</evidence>
<accession>A0A7W2R3X0</accession>
<dbReference type="InterPro" id="IPR044946">
    <property type="entry name" value="Restrct_endonuc_typeI_TRD_sf"/>
</dbReference>
<feature type="domain" description="Type I restriction modification DNA specificity" evidence="4">
    <location>
        <begin position="25"/>
        <end position="176"/>
    </location>
</feature>
<gene>
    <name evidence="5" type="ORF">H3Z82_10230</name>
</gene>
<dbReference type="CDD" id="cd17252">
    <property type="entry name" value="RMtype1_S_EcoKI-TRD1-CR1_like"/>
    <property type="match status" value="1"/>
</dbReference>
<dbReference type="GO" id="GO:0004519">
    <property type="term" value="F:endonuclease activity"/>
    <property type="evidence" value="ECO:0007669"/>
    <property type="project" value="UniProtKB-KW"/>
</dbReference>
<dbReference type="SUPFAM" id="SSF116734">
    <property type="entry name" value="DNA methylase specificity domain"/>
    <property type="match status" value="2"/>
</dbReference>
<dbReference type="AlphaFoldDB" id="A0A7W2R3X0"/>
<keyword evidence="5" id="KW-0378">Hydrolase</keyword>
<reference evidence="5 6" key="1">
    <citation type="submission" date="2020-07" db="EMBL/GenBank/DDBJ databases">
        <title>Bacterium isolated from marine sediment.</title>
        <authorList>
            <person name="Shang D."/>
        </authorList>
    </citation>
    <scope>NUCLEOTIDE SEQUENCE [LARGE SCALE GENOMIC DNA]</scope>
    <source>
        <strain evidence="5 6">F6074</strain>
    </source>
</reference>
<evidence type="ECO:0000256" key="2">
    <source>
        <dbReference type="ARBA" id="ARBA00022747"/>
    </source>
</evidence>
<dbReference type="InterPro" id="IPR052021">
    <property type="entry name" value="Type-I_RS_S_subunit"/>
</dbReference>